<feature type="compositionally biased region" description="Pro residues" evidence="1">
    <location>
        <begin position="52"/>
        <end position="65"/>
    </location>
</feature>
<keyword evidence="3" id="KW-1185">Reference proteome</keyword>
<gene>
    <name evidence="2" type="primary">Hypp667</name>
    <name evidence="2" type="ORF">BLAG_LOCUS2098</name>
</gene>
<evidence type="ECO:0000256" key="1">
    <source>
        <dbReference type="SAM" id="MobiDB-lite"/>
    </source>
</evidence>
<proteinExistence type="predicted"/>
<name>A0A8J9YK39_BRALA</name>
<feature type="region of interest" description="Disordered" evidence="1">
    <location>
        <begin position="40"/>
        <end position="65"/>
    </location>
</feature>
<sequence>MPPPRKLASYVSDPHDFCRLCHSNQKINGTLQNIRHIFNAKIQKPRKKPPRGQQPPPEESLPPPVPIADVLRSFGLNISEQDFSKSHRICEKCCRTVIRIWVDMESLEKWRLGRERERLGSYNRFGFQAIYGKEGQVR</sequence>
<protein>
    <submittedName>
        <fullName evidence="2">Hypp667 protein</fullName>
    </submittedName>
</protein>
<evidence type="ECO:0000313" key="2">
    <source>
        <dbReference type="EMBL" id="CAH1233288.1"/>
    </source>
</evidence>
<reference evidence="2" key="1">
    <citation type="submission" date="2022-01" db="EMBL/GenBank/DDBJ databases">
        <authorList>
            <person name="Braso-Vives M."/>
        </authorList>
    </citation>
    <scope>NUCLEOTIDE SEQUENCE</scope>
</reference>
<dbReference type="EMBL" id="OV696686">
    <property type="protein sequence ID" value="CAH1233288.1"/>
    <property type="molecule type" value="Genomic_DNA"/>
</dbReference>
<organism evidence="2 3">
    <name type="scientific">Branchiostoma lanceolatum</name>
    <name type="common">Common lancelet</name>
    <name type="synonym">Amphioxus lanceolatum</name>
    <dbReference type="NCBI Taxonomy" id="7740"/>
    <lineage>
        <taxon>Eukaryota</taxon>
        <taxon>Metazoa</taxon>
        <taxon>Chordata</taxon>
        <taxon>Cephalochordata</taxon>
        <taxon>Leptocardii</taxon>
        <taxon>Amphioxiformes</taxon>
        <taxon>Branchiostomatidae</taxon>
        <taxon>Branchiostoma</taxon>
    </lineage>
</organism>
<accession>A0A8J9YK39</accession>
<dbReference type="Proteomes" id="UP000838412">
    <property type="component" value="Chromosome 1"/>
</dbReference>
<dbReference type="AlphaFoldDB" id="A0A8J9YK39"/>
<evidence type="ECO:0000313" key="3">
    <source>
        <dbReference type="Proteomes" id="UP000838412"/>
    </source>
</evidence>